<evidence type="ECO:0000259" key="1">
    <source>
        <dbReference type="Pfam" id="PF12146"/>
    </source>
</evidence>
<gene>
    <name evidence="2" type="ORF">AMORRO_LOCUS6243</name>
</gene>
<sequence length="349" mass="39471">MENQKNGIDTLYKGFLEPLNFMKPQPKDLTYGRASIPYSPEEKVLREEPYICTEHNLPFPTSDEPEGFVYYQAWSLPTASKQRNTDIIYVHGLNEYGGRFSEFAIPILEQGFRIIALDLPSFGRSSGLHAFFKNWLDLIEAVHCVVNHVKQTNENENKKRNLILYGCSMGGMVVASCAIKYPDTFDAFGLSAPLVYVEEESRPSKFLETVADVLNKTPLGRMPIAEANRGKNSSDPTVEEKFLADPLTYHGDLRVSTGLTLRDGIEWLQSNLGNITKPFLVQHGMNDRATQVKGSRELFDKSQTPEDKKVILLYEDCEHEMFRDPVAGKKVLSDAINWMVTTDERLCSS</sequence>
<name>A0A9N9BFC2_9GLOM</name>
<dbReference type="InterPro" id="IPR029058">
    <property type="entry name" value="AB_hydrolase_fold"/>
</dbReference>
<accession>A0A9N9BFC2</accession>
<dbReference type="Gene3D" id="3.40.50.1820">
    <property type="entry name" value="alpha/beta hydrolase"/>
    <property type="match status" value="1"/>
</dbReference>
<dbReference type="PANTHER" id="PTHR11614">
    <property type="entry name" value="PHOSPHOLIPASE-RELATED"/>
    <property type="match status" value="1"/>
</dbReference>
<dbReference type="OrthoDB" id="408373at2759"/>
<feature type="domain" description="Serine aminopeptidase S33" evidence="1">
    <location>
        <begin position="87"/>
        <end position="325"/>
    </location>
</feature>
<dbReference type="SUPFAM" id="SSF53474">
    <property type="entry name" value="alpha/beta-Hydrolases"/>
    <property type="match status" value="1"/>
</dbReference>
<dbReference type="InterPro" id="IPR051044">
    <property type="entry name" value="MAG_DAG_Lipase"/>
</dbReference>
<organism evidence="2 3">
    <name type="scientific">Acaulospora morrowiae</name>
    <dbReference type="NCBI Taxonomy" id="94023"/>
    <lineage>
        <taxon>Eukaryota</taxon>
        <taxon>Fungi</taxon>
        <taxon>Fungi incertae sedis</taxon>
        <taxon>Mucoromycota</taxon>
        <taxon>Glomeromycotina</taxon>
        <taxon>Glomeromycetes</taxon>
        <taxon>Diversisporales</taxon>
        <taxon>Acaulosporaceae</taxon>
        <taxon>Acaulospora</taxon>
    </lineage>
</organism>
<dbReference type="InterPro" id="IPR000073">
    <property type="entry name" value="AB_hydrolase_1"/>
</dbReference>
<dbReference type="Proteomes" id="UP000789342">
    <property type="component" value="Unassembled WGS sequence"/>
</dbReference>
<dbReference type="Pfam" id="PF12146">
    <property type="entry name" value="Hydrolase_4"/>
    <property type="match status" value="1"/>
</dbReference>
<reference evidence="2" key="1">
    <citation type="submission" date="2021-06" db="EMBL/GenBank/DDBJ databases">
        <authorList>
            <person name="Kallberg Y."/>
            <person name="Tangrot J."/>
            <person name="Rosling A."/>
        </authorList>
    </citation>
    <scope>NUCLEOTIDE SEQUENCE</scope>
    <source>
        <strain evidence="2">CL551</strain>
    </source>
</reference>
<dbReference type="InterPro" id="IPR022742">
    <property type="entry name" value="Hydrolase_4"/>
</dbReference>
<proteinExistence type="predicted"/>
<evidence type="ECO:0000313" key="2">
    <source>
        <dbReference type="EMBL" id="CAG8566028.1"/>
    </source>
</evidence>
<evidence type="ECO:0000313" key="3">
    <source>
        <dbReference type="Proteomes" id="UP000789342"/>
    </source>
</evidence>
<protein>
    <submittedName>
        <fullName evidence="2">15231_t:CDS:1</fullName>
    </submittedName>
</protein>
<keyword evidence="3" id="KW-1185">Reference proteome</keyword>
<dbReference type="AlphaFoldDB" id="A0A9N9BFC2"/>
<comment type="caution">
    <text evidence="2">The sequence shown here is derived from an EMBL/GenBank/DDBJ whole genome shotgun (WGS) entry which is preliminary data.</text>
</comment>
<dbReference type="PRINTS" id="PR00111">
    <property type="entry name" value="ABHYDROLASE"/>
</dbReference>
<dbReference type="EMBL" id="CAJVPV010004077">
    <property type="protein sequence ID" value="CAG8566028.1"/>
    <property type="molecule type" value="Genomic_DNA"/>
</dbReference>